<gene>
    <name evidence="2" type="ORF">PR048_019799</name>
</gene>
<evidence type="ECO:0000256" key="1">
    <source>
        <dbReference type="SAM" id="MobiDB-lite"/>
    </source>
</evidence>
<comment type="caution">
    <text evidence="2">The sequence shown here is derived from an EMBL/GenBank/DDBJ whole genome shotgun (WGS) entry which is preliminary data.</text>
</comment>
<dbReference type="EMBL" id="JARBHB010000007">
    <property type="protein sequence ID" value="KAJ8879193.1"/>
    <property type="molecule type" value="Genomic_DNA"/>
</dbReference>
<reference evidence="2 3" key="1">
    <citation type="submission" date="2023-02" db="EMBL/GenBank/DDBJ databases">
        <title>LHISI_Scaffold_Assembly.</title>
        <authorList>
            <person name="Stuart O.P."/>
            <person name="Cleave R."/>
            <person name="Magrath M.J.L."/>
            <person name="Mikheyev A.S."/>
        </authorList>
    </citation>
    <scope>NUCLEOTIDE SEQUENCE [LARGE SCALE GENOMIC DNA]</scope>
    <source>
        <strain evidence="2">Daus_M_001</strain>
        <tissue evidence="2">Leg muscle</tissue>
    </source>
</reference>
<name>A0ABQ9H4I3_9NEOP</name>
<feature type="region of interest" description="Disordered" evidence="1">
    <location>
        <begin position="84"/>
        <end position="112"/>
    </location>
</feature>
<dbReference type="Proteomes" id="UP001159363">
    <property type="component" value="Chromosome 6"/>
</dbReference>
<evidence type="ECO:0000313" key="2">
    <source>
        <dbReference type="EMBL" id="KAJ8879193.1"/>
    </source>
</evidence>
<sequence>MILLRVGVLRYFVLLHWSEETVCQGESDAIRAASDKRKPLHAAAIMILSRALLAFGTLNVYLNNFLVVYCPGFSRRISGSTIMQGRGKREIPEKTRRPKASSGTIPEARPGIEPGSPWWEASKLTAQPPWPLLMTNCRTKILRTREPMSKFRAKDLSLKYLSGVALEASQLENIRLQNRTAQLNLRQDSQRPVASVRPSITFESRTRQDEWHCTLRKQYRASVSQPEITLYFNSPTVRVLRIVFICVVMFASNRVLVQACLGSSDGEIGEYGAAPECKGLENGRSSRKPADQRRREARFPYATIREWPRRETSPSKYGNRIRLEIAKQSSNSHKAPYDRVKRCRERKINIKVSERVNVGVCTQNKRPTLLRESPLEVAACARADDVRRWRRESRVLAASVSSTEPTPYEVVSFAPFCSESVVHRKFARVHCALRSCTAWPENGAALLVLRRYFVACVIDCFIRQVRLSQWEIVNKLELINDDNNNGKERLSSSSEADLINPTTKRSYLFADRLCEAVGKGLVSDWLLSLAKYSLLAVLPPGFGIVSFTFRVDMPPKRNKPGRFYTSESLKKPFRLVKDELNTTLAKIGKSFFMSPEIELKVVNYITTMQSLGFGRTVNRVSEGLETFFFLKPGKDTVSPATFSLTNAVSATVAENILFLHAMSGCDTSVLSMQGEIKFLKTLVKNSHVADVVILFKDSNATQEMAAAAGERFLVSLYGYSGANVPSLNHLRYSSYKKSAFRYSCFTIICNCSTGLKKNAEEWGWKKTNTGLEPVFTVLPPVTPALLKLKAGLCCSNTCLNCEGSCNNIAVVSQDEEDELDLETELEMDYPPIEPVDPMDEEQALPQDDLRIQRWNNLLKALFSESENSCEARKQLL</sequence>
<organism evidence="2 3">
    <name type="scientific">Dryococelus australis</name>
    <dbReference type="NCBI Taxonomy" id="614101"/>
    <lineage>
        <taxon>Eukaryota</taxon>
        <taxon>Metazoa</taxon>
        <taxon>Ecdysozoa</taxon>
        <taxon>Arthropoda</taxon>
        <taxon>Hexapoda</taxon>
        <taxon>Insecta</taxon>
        <taxon>Pterygota</taxon>
        <taxon>Neoptera</taxon>
        <taxon>Polyneoptera</taxon>
        <taxon>Phasmatodea</taxon>
        <taxon>Verophasmatodea</taxon>
        <taxon>Anareolatae</taxon>
        <taxon>Phasmatidae</taxon>
        <taxon>Eurycanthinae</taxon>
        <taxon>Dryococelus</taxon>
    </lineage>
</organism>
<keyword evidence="3" id="KW-1185">Reference proteome</keyword>
<accession>A0ABQ9H4I3</accession>
<proteinExistence type="predicted"/>
<evidence type="ECO:0000313" key="3">
    <source>
        <dbReference type="Proteomes" id="UP001159363"/>
    </source>
</evidence>
<protein>
    <submittedName>
        <fullName evidence="2">Uncharacterized protein</fullName>
    </submittedName>
</protein>